<dbReference type="NCBIfam" id="TIGR04085">
    <property type="entry name" value="rSAM_more_4Fe4S"/>
    <property type="match status" value="1"/>
</dbReference>
<dbReference type="CDD" id="cd21119">
    <property type="entry name" value="SPASM_PqqE"/>
    <property type="match status" value="1"/>
</dbReference>
<comment type="pathway">
    <text evidence="8">Cofactor biosynthesis; pyrroloquinoline quinone biosynthesis.</text>
</comment>
<dbReference type="InterPro" id="IPR013785">
    <property type="entry name" value="Aldolase_TIM"/>
</dbReference>
<dbReference type="AlphaFoldDB" id="A0A1Y6BUH2"/>
<evidence type="ECO:0000256" key="8">
    <source>
        <dbReference type="HAMAP-Rule" id="MF_00660"/>
    </source>
</evidence>
<dbReference type="STRING" id="1123014.SAMN02745746_02358"/>
<dbReference type="InterPro" id="IPR050377">
    <property type="entry name" value="Radical_SAM_PqqE_MftC-like"/>
</dbReference>
<dbReference type="Pfam" id="PF04055">
    <property type="entry name" value="Radical_SAM"/>
    <property type="match status" value="1"/>
</dbReference>
<dbReference type="UniPathway" id="UPA00539"/>
<evidence type="ECO:0000256" key="3">
    <source>
        <dbReference type="ARBA" id="ARBA00022723"/>
    </source>
</evidence>
<comment type="subunit">
    <text evidence="8">Interacts with PqqD. The interaction is necessary for activity of PqqE.</text>
</comment>
<evidence type="ECO:0000256" key="7">
    <source>
        <dbReference type="ARBA" id="ARBA00023014"/>
    </source>
</evidence>
<sequence>MPKESTGLSLDGQGKPLWLSLELTYRCPLKCSWCNNPLDFDKYTEHELSTEEWKRVLAEARELGALQLGFTGGEPLQRPDLEELVAYADELGFYTNLITSGVGLNEARMAALKQAGLKQVQLSLQATRAALTDQLVGTRAHARKLEAARLIKAHGFPMVLNMPVFRHNIDLIDEMVAWAAELGVEYIEFANIQYYNWALLNRDELMPTREQIRRAEAVIQRWRERLDGAMTIYFVIPDYFEDRPKACMNGWGAIHLTIAPDGVAMPCQEARVIPGLEFHSVRERPLAWIWHDSPLFRKYRGLDWLPEPCRSCAEKEKDFGGCRCQAFLLTGDAGNTDPACSRSPQHVLVQAAVTQAVSPQRFRKPLIKRSASGVCTTFMEE</sequence>
<dbReference type="SFLD" id="SFLDF00280">
    <property type="entry name" value="coenzyme_PQQ_synthesis_protein"/>
    <property type="match status" value="1"/>
</dbReference>
<dbReference type="RefSeq" id="WP_085276606.1">
    <property type="nucleotide sequence ID" value="NZ_FXAG01000012.1"/>
</dbReference>
<organism evidence="10 11">
    <name type="scientific">Pseudogulbenkiania subflava DSM 22618</name>
    <dbReference type="NCBI Taxonomy" id="1123014"/>
    <lineage>
        <taxon>Bacteria</taxon>
        <taxon>Pseudomonadati</taxon>
        <taxon>Pseudomonadota</taxon>
        <taxon>Betaproteobacteria</taxon>
        <taxon>Neisseriales</taxon>
        <taxon>Chromobacteriaceae</taxon>
        <taxon>Pseudogulbenkiania</taxon>
    </lineage>
</organism>
<keyword evidence="11" id="KW-1185">Reference proteome</keyword>
<evidence type="ECO:0000313" key="11">
    <source>
        <dbReference type="Proteomes" id="UP000192920"/>
    </source>
</evidence>
<dbReference type="GO" id="GO:0018189">
    <property type="term" value="P:pyrroloquinoline quinone biosynthetic process"/>
    <property type="evidence" value="ECO:0007669"/>
    <property type="project" value="UniProtKB-UniRule"/>
</dbReference>
<dbReference type="HAMAP" id="MF_00660">
    <property type="entry name" value="PqqE"/>
    <property type="match status" value="1"/>
</dbReference>
<feature type="binding site" evidence="8">
    <location>
        <position position="34"/>
    </location>
    <ligand>
        <name>[4Fe-4S] cluster</name>
        <dbReference type="ChEBI" id="CHEBI:49883"/>
        <note>4Fe-4S-S-AdoMet</note>
    </ligand>
</feature>
<evidence type="ECO:0000256" key="1">
    <source>
        <dbReference type="ARBA" id="ARBA00022485"/>
    </source>
</evidence>
<accession>A0A1Y6BUH2</accession>
<evidence type="ECO:0000256" key="4">
    <source>
        <dbReference type="ARBA" id="ARBA00022905"/>
    </source>
</evidence>
<keyword evidence="7 8" id="KW-0411">Iron-sulfur</keyword>
<dbReference type="EMBL" id="FXAG01000012">
    <property type="protein sequence ID" value="SMF28654.1"/>
    <property type="molecule type" value="Genomic_DNA"/>
</dbReference>
<gene>
    <name evidence="8" type="primary">pqqE</name>
    <name evidence="10" type="ORF">SAMN02745746_02358</name>
</gene>
<dbReference type="InterPro" id="IPR023885">
    <property type="entry name" value="4Fe4S-binding_SPASM_dom"/>
</dbReference>
<dbReference type="InterPro" id="IPR058240">
    <property type="entry name" value="rSAM_sf"/>
</dbReference>
<reference evidence="11" key="1">
    <citation type="submission" date="2017-04" db="EMBL/GenBank/DDBJ databases">
        <authorList>
            <person name="Varghese N."/>
            <person name="Submissions S."/>
        </authorList>
    </citation>
    <scope>NUCLEOTIDE SEQUENCE [LARGE SCALE GENOMIC DNA]</scope>
    <source>
        <strain evidence="11">DSM 22618</strain>
    </source>
</reference>
<evidence type="ECO:0000256" key="2">
    <source>
        <dbReference type="ARBA" id="ARBA00022691"/>
    </source>
</evidence>
<dbReference type="GO" id="GO:0005506">
    <property type="term" value="F:iron ion binding"/>
    <property type="evidence" value="ECO:0007669"/>
    <property type="project" value="UniProtKB-UniRule"/>
</dbReference>
<keyword evidence="4 8" id="KW-0884">PQQ biosynthesis</keyword>
<evidence type="ECO:0000256" key="6">
    <source>
        <dbReference type="ARBA" id="ARBA00023004"/>
    </source>
</evidence>
<proteinExistence type="inferred from homology"/>
<comment type="cofactor">
    <cofactor evidence="8">
        <name>[4Fe-4S] cluster</name>
        <dbReference type="ChEBI" id="CHEBI:49883"/>
    </cofactor>
    <text evidence="8">Binds 1 [4Fe-4S] cluster. The cluster is coordinated with 3 cysteines and an exchangeable S-adenosyl-L-methionine.</text>
</comment>
<feature type="binding site" evidence="8">
    <location>
        <position position="31"/>
    </location>
    <ligand>
        <name>[4Fe-4S] cluster</name>
        <dbReference type="ChEBI" id="CHEBI:49883"/>
        <note>4Fe-4S-S-AdoMet</note>
    </ligand>
</feature>
<dbReference type="EC" id="1.21.98.4" evidence="8"/>
<dbReference type="PROSITE" id="PS51918">
    <property type="entry name" value="RADICAL_SAM"/>
    <property type="match status" value="1"/>
</dbReference>
<name>A0A1Y6BUH2_9NEIS</name>
<dbReference type="GO" id="GO:0016491">
    <property type="term" value="F:oxidoreductase activity"/>
    <property type="evidence" value="ECO:0007669"/>
    <property type="project" value="UniProtKB-KW"/>
</dbReference>
<dbReference type="Proteomes" id="UP000192920">
    <property type="component" value="Unassembled WGS sequence"/>
</dbReference>
<dbReference type="PIRSF" id="PIRSF037420">
    <property type="entry name" value="PQQ_syn_pqqE"/>
    <property type="match status" value="1"/>
</dbReference>
<dbReference type="GO" id="GO:1904047">
    <property type="term" value="F:S-adenosyl-L-methionine binding"/>
    <property type="evidence" value="ECO:0007669"/>
    <property type="project" value="UniProtKB-UniRule"/>
</dbReference>
<evidence type="ECO:0000259" key="9">
    <source>
        <dbReference type="PROSITE" id="PS51918"/>
    </source>
</evidence>
<comment type="catalytic activity">
    <reaction evidence="8">
        <text>[PQQ precursor protein] + S-adenosyl-L-methionine = E-Y cross-linked-[PQQ precursor protein] + 5'-deoxyadenosine + L-methionine + H(+)</text>
        <dbReference type="Rhea" id="RHEA:56836"/>
        <dbReference type="Rhea" id="RHEA-COMP:14800"/>
        <dbReference type="Rhea" id="RHEA-COMP:14801"/>
        <dbReference type="ChEBI" id="CHEBI:15378"/>
        <dbReference type="ChEBI" id="CHEBI:17319"/>
        <dbReference type="ChEBI" id="CHEBI:57844"/>
        <dbReference type="ChEBI" id="CHEBI:59789"/>
        <dbReference type="ChEBI" id="CHEBI:141026"/>
        <dbReference type="ChEBI" id="CHEBI:141027"/>
        <dbReference type="EC" id="1.21.98.4"/>
    </reaction>
</comment>
<dbReference type="SUPFAM" id="SSF102114">
    <property type="entry name" value="Radical SAM enzymes"/>
    <property type="match status" value="1"/>
</dbReference>
<feature type="domain" description="Radical SAM core" evidence="9">
    <location>
        <begin position="13"/>
        <end position="229"/>
    </location>
</feature>
<dbReference type="GO" id="GO:0051539">
    <property type="term" value="F:4 iron, 4 sulfur cluster binding"/>
    <property type="evidence" value="ECO:0007669"/>
    <property type="project" value="UniProtKB-KW"/>
</dbReference>
<dbReference type="SFLD" id="SFLDS00029">
    <property type="entry name" value="Radical_SAM"/>
    <property type="match status" value="1"/>
</dbReference>
<keyword evidence="1 8" id="KW-0004">4Fe-4S</keyword>
<dbReference type="InterPro" id="IPR006638">
    <property type="entry name" value="Elp3/MiaA/NifB-like_rSAM"/>
</dbReference>
<keyword evidence="3 8" id="KW-0479">Metal-binding</keyword>
<dbReference type="SFLD" id="SFLDG01386">
    <property type="entry name" value="main_SPASM_domain-containing"/>
    <property type="match status" value="1"/>
</dbReference>
<keyword evidence="5 8" id="KW-0560">Oxidoreductase</keyword>
<dbReference type="PANTHER" id="PTHR11228">
    <property type="entry name" value="RADICAL SAM DOMAIN PROTEIN"/>
    <property type="match status" value="1"/>
</dbReference>
<dbReference type="PANTHER" id="PTHR11228:SF7">
    <property type="entry name" value="PQQA PEPTIDE CYCLASE"/>
    <property type="match status" value="1"/>
</dbReference>
<dbReference type="Pfam" id="PF13186">
    <property type="entry name" value="SPASM"/>
    <property type="match status" value="1"/>
</dbReference>
<protein>
    <recommendedName>
        <fullName evidence="8">PqqA peptide cyclase</fullName>
        <ecNumber evidence="8">1.21.98.4</ecNumber>
    </recommendedName>
    <alternativeName>
        <fullName evidence="8">Coenzyme PQQ synthesis protein E</fullName>
    </alternativeName>
</protein>
<dbReference type="InterPro" id="IPR017200">
    <property type="entry name" value="PqqE-like"/>
</dbReference>
<keyword evidence="2 8" id="KW-0949">S-adenosyl-L-methionine</keyword>
<keyword evidence="6 8" id="KW-0408">Iron</keyword>
<feature type="binding site" evidence="8">
    <location>
        <position position="27"/>
    </location>
    <ligand>
        <name>[4Fe-4S] cluster</name>
        <dbReference type="ChEBI" id="CHEBI:49883"/>
        <note>4Fe-4S-S-AdoMet</note>
    </ligand>
</feature>
<dbReference type="NCBIfam" id="TIGR02109">
    <property type="entry name" value="PQQ_syn_pqqE"/>
    <property type="match status" value="1"/>
</dbReference>
<dbReference type="Gene3D" id="3.20.20.70">
    <property type="entry name" value="Aldolase class I"/>
    <property type="match status" value="1"/>
</dbReference>
<comment type="similarity">
    <text evidence="8">Belongs to the radical SAM superfamily. PqqE family.</text>
</comment>
<evidence type="ECO:0000313" key="10">
    <source>
        <dbReference type="EMBL" id="SMF28654.1"/>
    </source>
</evidence>
<comment type="function">
    <text evidence="8">Catalyzes the cross-linking of a glutamate residue and a tyrosine residue in the PqqA protein as part of the biosynthesis of pyrroloquinoline quinone (PQQ).</text>
</comment>
<dbReference type="CDD" id="cd01335">
    <property type="entry name" value="Radical_SAM"/>
    <property type="match status" value="1"/>
</dbReference>
<dbReference type="SFLD" id="SFLDG01067">
    <property type="entry name" value="SPASM/twitch_domain_containing"/>
    <property type="match status" value="1"/>
</dbReference>
<dbReference type="InterPro" id="IPR011843">
    <property type="entry name" value="PQQ_synth_PqqE_bac"/>
</dbReference>
<dbReference type="InterPro" id="IPR007197">
    <property type="entry name" value="rSAM"/>
</dbReference>
<dbReference type="GO" id="GO:0009975">
    <property type="term" value="F:cyclase activity"/>
    <property type="evidence" value="ECO:0007669"/>
    <property type="project" value="UniProtKB-UniRule"/>
</dbReference>
<evidence type="ECO:0000256" key="5">
    <source>
        <dbReference type="ARBA" id="ARBA00023002"/>
    </source>
</evidence>
<dbReference type="SMART" id="SM00729">
    <property type="entry name" value="Elp3"/>
    <property type="match status" value="1"/>
</dbReference>